<dbReference type="EMBL" id="JAAKZY010000016">
    <property type="protein sequence ID" value="NGO07561.1"/>
    <property type="molecule type" value="Genomic_DNA"/>
</dbReference>
<feature type="region of interest" description="Disordered" evidence="1">
    <location>
        <begin position="1"/>
        <end position="29"/>
    </location>
</feature>
<accession>A0A6G4V0Q6</accession>
<name>A0A6G4V0Q6_9ACTN</name>
<keyword evidence="3" id="KW-1185">Reference proteome</keyword>
<proteinExistence type="predicted"/>
<evidence type="ECO:0000313" key="3">
    <source>
        <dbReference type="Proteomes" id="UP000472335"/>
    </source>
</evidence>
<sequence>MANTGKALEETVPSAGKSAGTIAEGASGPSCVQGPVAAALGEFMAACQKDLMYVAVRTANSLNGAAEATGFYLQGDLEMAAEAQRAALQEPRIDLPGAGGRQGAK</sequence>
<reference evidence="2 3" key="1">
    <citation type="submission" date="2020-02" db="EMBL/GenBank/DDBJ databases">
        <title>Whole-genome analyses of novel actinobacteria.</title>
        <authorList>
            <person name="Sahin N."/>
            <person name="Gencbay T."/>
        </authorList>
    </citation>
    <scope>NUCLEOTIDE SEQUENCE [LARGE SCALE GENOMIC DNA]</scope>
    <source>
        <strain evidence="2 3">HC44</strain>
    </source>
</reference>
<protein>
    <submittedName>
        <fullName evidence="2">Uncharacterized protein</fullName>
    </submittedName>
</protein>
<dbReference type="AlphaFoldDB" id="A0A6G4V0Q6"/>
<evidence type="ECO:0000256" key="1">
    <source>
        <dbReference type="SAM" id="MobiDB-lite"/>
    </source>
</evidence>
<organism evidence="2 3">
    <name type="scientific">Streptomyces scabichelini</name>
    <dbReference type="NCBI Taxonomy" id="2711217"/>
    <lineage>
        <taxon>Bacteria</taxon>
        <taxon>Bacillati</taxon>
        <taxon>Actinomycetota</taxon>
        <taxon>Actinomycetes</taxon>
        <taxon>Kitasatosporales</taxon>
        <taxon>Streptomycetaceae</taxon>
        <taxon>Streptomyces</taxon>
    </lineage>
</organism>
<gene>
    <name evidence="2" type="ORF">G5C60_07820</name>
</gene>
<dbReference type="Proteomes" id="UP000472335">
    <property type="component" value="Unassembled WGS sequence"/>
</dbReference>
<comment type="caution">
    <text evidence="2">The sequence shown here is derived from an EMBL/GenBank/DDBJ whole genome shotgun (WGS) entry which is preliminary data.</text>
</comment>
<evidence type="ECO:0000313" key="2">
    <source>
        <dbReference type="EMBL" id="NGO07561.1"/>
    </source>
</evidence>
<dbReference type="Pfam" id="PF20117">
    <property type="entry name" value="DUF6507"/>
    <property type="match status" value="1"/>
</dbReference>
<dbReference type="InterPro" id="IPR045436">
    <property type="entry name" value="DUF6507"/>
</dbReference>